<keyword evidence="5 8" id="KW-0479">Metal-binding</keyword>
<feature type="binding site" evidence="8">
    <location>
        <position position="98"/>
    </location>
    <ligand>
        <name>Mn(2+)</name>
        <dbReference type="ChEBI" id="CHEBI:29035"/>
        <label>1</label>
    </ligand>
</feature>
<comment type="caution">
    <text evidence="10">The sequence shown here is derived from an EMBL/GenBank/DDBJ whole genome shotgun (WGS) entry which is preliminary data.</text>
</comment>
<dbReference type="GO" id="GO:0030145">
    <property type="term" value="F:manganese ion binding"/>
    <property type="evidence" value="ECO:0007669"/>
    <property type="project" value="TreeGrafter"/>
</dbReference>
<name>A0A0G1FST0_9BACT</name>
<gene>
    <name evidence="10" type="ORF">UV73_C0003G0023</name>
</gene>
<evidence type="ECO:0000313" key="10">
    <source>
        <dbReference type="EMBL" id="KKS98081.1"/>
    </source>
</evidence>
<dbReference type="PRINTS" id="PR00116">
    <property type="entry name" value="ARGINASE"/>
</dbReference>
<feature type="binding site" evidence="8">
    <location>
        <position position="225"/>
    </location>
    <ligand>
        <name>Mn(2+)</name>
        <dbReference type="ChEBI" id="CHEBI:29035"/>
        <label>1</label>
    </ligand>
</feature>
<dbReference type="Proteomes" id="UP000034894">
    <property type="component" value="Unassembled WGS sequence"/>
</dbReference>
<accession>A0A0G1FST0</accession>
<comment type="cofactor">
    <cofactor evidence="8">
        <name>Mn(2+)</name>
        <dbReference type="ChEBI" id="CHEBI:29035"/>
    </cofactor>
    <text evidence="8">Binds 2 manganese ions per subunit.</text>
</comment>
<sequence>MINATVVGIPLDLGAENLGVDIGPNAIRYQNLKEKLENSDFKISDIGNVPCTSRELLSIGNPKLKYLDEILRVSELTAKIVYKLVNKKEKIIALGGDHSICLGTVSGASAATKNNLGLIYLDAHGDINTDKTSVTGNIHGMHLASLLGFGDKRLVQVFDKSTKIKKINLLHIGGYDLDPGEVELIEKEKLNTYKIIDILSNGLAPLFLQIDKLKALVEDMWVSLDLDVIDSTYAPGAGMPNKAGLTYREITTMCEYIGKNCHVIGIDVVEYNPLQDIDGKTAELAVELIAKLFGSNYSWYTNYLIKNNLKR</sequence>
<proteinExistence type="inferred from homology"/>
<dbReference type="PIRSF" id="PIRSF036979">
    <property type="entry name" value="Arginase"/>
    <property type="match status" value="1"/>
</dbReference>
<evidence type="ECO:0000256" key="7">
    <source>
        <dbReference type="ARBA" id="ARBA00023211"/>
    </source>
</evidence>
<dbReference type="InterPro" id="IPR006035">
    <property type="entry name" value="Ureohydrolase"/>
</dbReference>
<keyword evidence="6 10" id="KW-0378">Hydrolase</keyword>
<dbReference type="GO" id="GO:0004053">
    <property type="term" value="F:arginase activity"/>
    <property type="evidence" value="ECO:0007669"/>
    <property type="project" value="UniProtKB-EC"/>
</dbReference>
<evidence type="ECO:0000256" key="6">
    <source>
        <dbReference type="ARBA" id="ARBA00022801"/>
    </source>
</evidence>
<dbReference type="GO" id="GO:0006525">
    <property type="term" value="P:arginine metabolic process"/>
    <property type="evidence" value="ECO:0007669"/>
    <property type="project" value="UniProtKB-KW"/>
</dbReference>
<dbReference type="Gene3D" id="3.40.800.10">
    <property type="entry name" value="Ureohydrolase domain"/>
    <property type="match status" value="1"/>
</dbReference>
<comment type="pathway">
    <text evidence="1">Nitrogen metabolism; urea cycle; L-ornithine and urea from L-arginine: step 1/1.</text>
</comment>
<evidence type="ECO:0000256" key="8">
    <source>
        <dbReference type="PIRSR" id="PIRSR036979-1"/>
    </source>
</evidence>
<dbReference type="PATRIC" id="fig|1618443.3.peg.468"/>
<dbReference type="PANTHER" id="PTHR43782">
    <property type="entry name" value="ARGINASE"/>
    <property type="match status" value="1"/>
</dbReference>
<dbReference type="EC" id="3.5.3.1" evidence="2"/>
<organism evidence="10 11">
    <name type="scientific">Candidatus Gottesmanbacteria bacterium GW2011_GWA2_43_14</name>
    <dbReference type="NCBI Taxonomy" id="1618443"/>
    <lineage>
        <taxon>Bacteria</taxon>
        <taxon>Candidatus Gottesmaniibacteriota</taxon>
    </lineage>
</organism>
<evidence type="ECO:0000313" key="11">
    <source>
        <dbReference type="Proteomes" id="UP000034894"/>
    </source>
</evidence>
<dbReference type="Pfam" id="PF00491">
    <property type="entry name" value="Arginase"/>
    <property type="match status" value="1"/>
</dbReference>
<dbReference type="STRING" id="1618443.UV73_C0003G0023"/>
<dbReference type="InterPro" id="IPR023696">
    <property type="entry name" value="Ureohydrolase_dom_sf"/>
</dbReference>
<evidence type="ECO:0000256" key="4">
    <source>
        <dbReference type="ARBA" id="ARBA00022503"/>
    </source>
</evidence>
<dbReference type="EMBL" id="LCFP01000003">
    <property type="protein sequence ID" value="KKS98081.1"/>
    <property type="molecule type" value="Genomic_DNA"/>
</dbReference>
<dbReference type="PROSITE" id="PS51409">
    <property type="entry name" value="ARGINASE_2"/>
    <property type="match status" value="1"/>
</dbReference>
<feature type="binding site" evidence="8">
    <location>
        <position position="126"/>
    </location>
    <ligand>
        <name>Mn(2+)</name>
        <dbReference type="ChEBI" id="CHEBI:29035"/>
        <label>2</label>
    </ligand>
</feature>
<evidence type="ECO:0000256" key="3">
    <source>
        <dbReference type="ARBA" id="ARBA00018123"/>
    </source>
</evidence>
<feature type="binding site" evidence="8">
    <location>
        <position position="122"/>
    </location>
    <ligand>
        <name>Mn(2+)</name>
        <dbReference type="ChEBI" id="CHEBI:29035"/>
        <label>1</label>
    </ligand>
</feature>
<evidence type="ECO:0000256" key="1">
    <source>
        <dbReference type="ARBA" id="ARBA00005098"/>
    </source>
</evidence>
<feature type="binding site" evidence="8">
    <location>
        <position position="227"/>
    </location>
    <ligand>
        <name>Mn(2+)</name>
        <dbReference type="ChEBI" id="CHEBI:29035"/>
        <label>1</label>
    </ligand>
</feature>
<dbReference type="GO" id="GO:0005737">
    <property type="term" value="C:cytoplasm"/>
    <property type="evidence" value="ECO:0007669"/>
    <property type="project" value="TreeGrafter"/>
</dbReference>
<dbReference type="CDD" id="cd09989">
    <property type="entry name" value="Arginase"/>
    <property type="match status" value="1"/>
</dbReference>
<keyword evidence="7 8" id="KW-0464">Manganese</keyword>
<dbReference type="InterPro" id="IPR014033">
    <property type="entry name" value="Arginase"/>
</dbReference>
<comment type="similarity">
    <text evidence="9">Belongs to the arginase family.</text>
</comment>
<dbReference type="AlphaFoldDB" id="A0A0G1FST0"/>
<protein>
    <recommendedName>
        <fullName evidence="3">Arginase</fullName>
        <ecNumber evidence="2">3.5.3.1</ecNumber>
    </recommendedName>
</protein>
<keyword evidence="4" id="KW-0056">Arginine metabolism</keyword>
<reference evidence="10 11" key="1">
    <citation type="journal article" date="2015" name="Nature">
        <title>rRNA introns, odd ribosomes, and small enigmatic genomes across a large radiation of phyla.</title>
        <authorList>
            <person name="Brown C.T."/>
            <person name="Hug L.A."/>
            <person name="Thomas B.C."/>
            <person name="Sharon I."/>
            <person name="Castelle C.J."/>
            <person name="Singh A."/>
            <person name="Wilkins M.J."/>
            <person name="Williams K.H."/>
            <person name="Banfield J.F."/>
        </authorList>
    </citation>
    <scope>NUCLEOTIDE SEQUENCE [LARGE SCALE GENOMIC DNA]</scope>
</reference>
<evidence type="ECO:0000256" key="9">
    <source>
        <dbReference type="PROSITE-ProRule" id="PRU00742"/>
    </source>
</evidence>
<dbReference type="PANTHER" id="PTHR43782:SF3">
    <property type="entry name" value="ARGINASE"/>
    <property type="match status" value="1"/>
</dbReference>
<feature type="binding site" evidence="8">
    <location>
        <position position="124"/>
    </location>
    <ligand>
        <name>Mn(2+)</name>
        <dbReference type="ChEBI" id="CHEBI:29035"/>
        <label>2</label>
    </ligand>
</feature>
<evidence type="ECO:0000256" key="2">
    <source>
        <dbReference type="ARBA" id="ARBA00012168"/>
    </source>
</evidence>
<dbReference type="SUPFAM" id="SSF52768">
    <property type="entry name" value="Arginase/deacetylase"/>
    <property type="match status" value="1"/>
</dbReference>
<evidence type="ECO:0000256" key="5">
    <source>
        <dbReference type="ARBA" id="ARBA00022723"/>
    </source>
</evidence>